<dbReference type="GO" id="GO:0003677">
    <property type="term" value="F:DNA binding"/>
    <property type="evidence" value="ECO:0007669"/>
    <property type="project" value="InterPro"/>
</dbReference>
<dbReference type="InterPro" id="IPR001387">
    <property type="entry name" value="Cro/C1-type_HTH"/>
</dbReference>
<dbReference type="CDD" id="cd00093">
    <property type="entry name" value="HTH_XRE"/>
    <property type="match status" value="1"/>
</dbReference>
<evidence type="ECO:0000313" key="2">
    <source>
        <dbReference type="EMBL" id="OEH94279.1"/>
    </source>
</evidence>
<gene>
    <name evidence="2" type="ORF">BFG57_08455</name>
</gene>
<proteinExistence type="predicted"/>
<accession>A0A1E5LJK3</accession>
<dbReference type="PANTHER" id="PTHR37038:SF14">
    <property type="entry name" value="TRANSCRIPTIONAL ACTIVATOR"/>
    <property type="match status" value="1"/>
</dbReference>
<dbReference type="SUPFAM" id="SSF48452">
    <property type="entry name" value="TPR-like"/>
    <property type="match status" value="1"/>
</dbReference>
<evidence type="ECO:0000259" key="1">
    <source>
        <dbReference type="PROSITE" id="PS50943"/>
    </source>
</evidence>
<reference evidence="2 3" key="1">
    <citation type="submission" date="2016-08" db="EMBL/GenBank/DDBJ databases">
        <title>Genome of Bacillus solimangrovi GH2-4.</title>
        <authorList>
            <person name="Lim S."/>
            <person name="Kim B.-C."/>
        </authorList>
    </citation>
    <scope>NUCLEOTIDE SEQUENCE [LARGE SCALE GENOMIC DNA]</scope>
    <source>
        <strain evidence="2 3">GH2-4</strain>
    </source>
</reference>
<dbReference type="InterPro" id="IPR011990">
    <property type="entry name" value="TPR-like_helical_dom_sf"/>
</dbReference>
<dbReference type="Gene3D" id="1.25.40.10">
    <property type="entry name" value="Tetratricopeptide repeat domain"/>
    <property type="match status" value="1"/>
</dbReference>
<dbReference type="PANTHER" id="PTHR37038">
    <property type="entry name" value="TRANSCRIPTIONAL REGULATOR-RELATED"/>
    <property type="match status" value="1"/>
</dbReference>
<comment type="caution">
    <text evidence="2">The sequence shown here is derived from an EMBL/GenBank/DDBJ whole genome shotgun (WGS) entry which is preliminary data.</text>
</comment>
<dbReference type="AlphaFoldDB" id="A0A1E5LJK3"/>
<keyword evidence="3" id="KW-1185">Reference proteome</keyword>
<feature type="domain" description="HTH cro/C1-type" evidence="1">
    <location>
        <begin position="9"/>
        <end position="62"/>
    </location>
</feature>
<organism evidence="2 3">
    <name type="scientific">Bacillus solimangrovi</name>
    <dbReference type="NCBI Taxonomy" id="1305675"/>
    <lineage>
        <taxon>Bacteria</taxon>
        <taxon>Bacillati</taxon>
        <taxon>Bacillota</taxon>
        <taxon>Bacilli</taxon>
        <taxon>Bacillales</taxon>
        <taxon>Bacillaceae</taxon>
        <taxon>Bacillus</taxon>
    </lineage>
</organism>
<dbReference type="InterPro" id="IPR010982">
    <property type="entry name" value="Lambda_DNA-bd_dom_sf"/>
</dbReference>
<dbReference type="SMART" id="SM00530">
    <property type="entry name" value="HTH_XRE"/>
    <property type="match status" value="1"/>
</dbReference>
<dbReference type="InterPro" id="IPR053163">
    <property type="entry name" value="HTH-type_regulator_Rgg"/>
</dbReference>
<protein>
    <recommendedName>
        <fullName evidence="1">HTH cro/C1-type domain-containing protein</fullName>
    </recommendedName>
</protein>
<name>A0A1E5LJK3_9BACI</name>
<dbReference type="EMBL" id="MJEH01000003">
    <property type="protein sequence ID" value="OEH94279.1"/>
    <property type="molecule type" value="Genomic_DNA"/>
</dbReference>
<dbReference type="RefSeq" id="WP_069715635.1">
    <property type="nucleotide sequence ID" value="NZ_MJEH01000003.1"/>
</dbReference>
<dbReference type="SUPFAM" id="SSF47413">
    <property type="entry name" value="lambda repressor-like DNA-binding domains"/>
    <property type="match status" value="1"/>
</dbReference>
<evidence type="ECO:0000313" key="3">
    <source>
        <dbReference type="Proteomes" id="UP000095209"/>
    </source>
</evidence>
<dbReference type="Pfam" id="PF01381">
    <property type="entry name" value="HTH_3"/>
    <property type="match status" value="1"/>
</dbReference>
<dbReference type="PROSITE" id="PS50943">
    <property type="entry name" value="HTH_CROC1"/>
    <property type="match status" value="1"/>
</dbReference>
<dbReference type="Pfam" id="PF18768">
    <property type="entry name" value="RNPP_C"/>
    <property type="match status" value="1"/>
</dbReference>
<dbReference type="Proteomes" id="UP000095209">
    <property type="component" value="Unassembled WGS sequence"/>
</dbReference>
<dbReference type="InterPro" id="IPR041315">
    <property type="entry name" value="PlcR_TPR"/>
</dbReference>
<sequence length="299" mass="34950">MSYNIGESISELRAYLNITQKELAEGICTQTLISKIEKEHTTPSAVLLYELAEKMGVDINYFFEQSFNCKFDYIKEVQQQVREAIKLKNYSTAKELLNIEKNNPLFMGIENKQFILWNEGIIVYYLEKNTKKALSILNQSLELRKSAKKTYGIQDIEILNSIGIIHGEENLLSEAISIFDNLYNILKQSKFDQYDDIKIKILYNYAKELTRSEEYEKAKEICLEGVRHCMNKQTFYLLGNFYYQIGYIEFLNKSYKKALFNFTKASEVFNVSQNSLYLNFTNKKIEEIKKIINAPTSDL</sequence>
<dbReference type="STRING" id="1305675.BFG57_08455"/>